<dbReference type="EMBL" id="CP127294">
    <property type="protein sequence ID" value="WIX80062.1"/>
    <property type="molecule type" value="Genomic_DNA"/>
</dbReference>
<dbReference type="PANTHER" id="PTHR43712:SF2">
    <property type="entry name" value="O-METHYLTRANSFERASE CICE"/>
    <property type="match status" value="1"/>
</dbReference>
<dbReference type="PROSITE" id="PS51683">
    <property type="entry name" value="SAM_OMT_II"/>
    <property type="match status" value="1"/>
</dbReference>
<sequence length="346" mass="37165">MPTDPLATTDSADDAELMLHLLTGGWVAQILRTTATLNIADHLADGPANAAEVAERVSSDPRTTYRLMRAAASLGVLSHEGERRFGLTPLGGLLRSDVPGSMRSLVMVQNEHAHWQAWERLPDAVRTGRTQMRETHGTDLFGYFGRPENAGEAALFARAMGDLSGLVTQGAIAAVDTTGVTTVVDAGGADGDFVLGLMASNPQLRGQVLELPHAVPGARAEAERRGLADRFTAVEGDFFDAVPPADLYLLKMILHDWSDESCLTILRNCRAAVTEGGRLLVVEMVIGELGKPDFATRADTDMLTATEGMERDLDEYDALFAASGWRREKTYPVGGGHSVLELVTKP</sequence>
<feature type="domain" description="O-methyltransferase dimerisation" evidence="6">
    <location>
        <begin position="19"/>
        <end position="94"/>
    </location>
</feature>
<accession>A0A9Y2IHA3</accession>
<dbReference type="InterPro" id="IPR029063">
    <property type="entry name" value="SAM-dependent_MTases_sf"/>
</dbReference>
<dbReference type="InterPro" id="IPR001077">
    <property type="entry name" value="COMT_C"/>
</dbReference>
<evidence type="ECO:0000259" key="5">
    <source>
        <dbReference type="Pfam" id="PF00891"/>
    </source>
</evidence>
<dbReference type="PANTHER" id="PTHR43712">
    <property type="entry name" value="PUTATIVE (AFU_ORTHOLOGUE AFUA_4G14580)-RELATED"/>
    <property type="match status" value="1"/>
</dbReference>
<dbReference type="Gene3D" id="1.10.10.10">
    <property type="entry name" value="Winged helix-like DNA-binding domain superfamily/Winged helix DNA-binding domain"/>
    <property type="match status" value="1"/>
</dbReference>
<dbReference type="SUPFAM" id="SSF46785">
    <property type="entry name" value="Winged helix' DNA-binding domain"/>
    <property type="match status" value="1"/>
</dbReference>
<protein>
    <submittedName>
        <fullName evidence="7">Methyltransferase</fullName>
    </submittedName>
</protein>
<proteinExistence type="predicted"/>
<evidence type="ECO:0000313" key="8">
    <source>
        <dbReference type="Proteomes" id="UP001236014"/>
    </source>
</evidence>
<dbReference type="Pfam" id="PF08100">
    <property type="entry name" value="Dimerisation"/>
    <property type="match status" value="1"/>
</dbReference>
<evidence type="ECO:0000313" key="7">
    <source>
        <dbReference type="EMBL" id="WIX80062.1"/>
    </source>
</evidence>
<dbReference type="Proteomes" id="UP001236014">
    <property type="component" value="Chromosome"/>
</dbReference>
<dbReference type="GO" id="GO:0008171">
    <property type="term" value="F:O-methyltransferase activity"/>
    <property type="evidence" value="ECO:0007669"/>
    <property type="project" value="InterPro"/>
</dbReference>
<dbReference type="PIRSF" id="PIRSF005739">
    <property type="entry name" value="O-mtase"/>
    <property type="match status" value="1"/>
</dbReference>
<evidence type="ECO:0000259" key="6">
    <source>
        <dbReference type="Pfam" id="PF08100"/>
    </source>
</evidence>
<feature type="domain" description="O-methyltransferase C-terminal" evidence="5">
    <location>
        <begin position="118"/>
        <end position="326"/>
    </location>
</feature>
<dbReference type="KEGG" id="acab:QRX50_04515"/>
<keyword evidence="8" id="KW-1185">Reference proteome</keyword>
<evidence type="ECO:0000256" key="2">
    <source>
        <dbReference type="ARBA" id="ARBA00022679"/>
    </source>
</evidence>
<dbReference type="InterPro" id="IPR036390">
    <property type="entry name" value="WH_DNA-bd_sf"/>
</dbReference>
<dbReference type="RefSeq" id="WP_285970708.1">
    <property type="nucleotide sequence ID" value="NZ_CP127294.1"/>
</dbReference>
<evidence type="ECO:0000256" key="3">
    <source>
        <dbReference type="ARBA" id="ARBA00022691"/>
    </source>
</evidence>
<keyword evidence="1 7" id="KW-0489">Methyltransferase</keyword>
<keyword evidence="3" id="KW-0949">S-adenosyl-L-methionine</keyword>
<dbReference type="GO" id="GO:0032259">
    <property type="term" value="P:methylation"/>
    <property type="evidence" value="ECO:0007669"/>
    <property type="project" value="UniProtKB-KW"/>
</dbReference>
<name>A0A9Y2IHA3_9PSEU</name>
<reference evidence="7 8" key="1">
    <citation type="submission" date="2023-06" db="EMBL/GenBank/DDBJ databases">
        <authorList>
            <person name="Oyuntsetseg B."/>
            <person name="Kim S.B."/>
        </authorList>
    </citation>
    <scope>NUCLEOTIDE SEQUENCE [LARGE SCALE GENOMIC DNA]</scope>
    <source>
        <strain evidence="7 8">2-15</strain>
    </source>
</reference>
<dbReference type="SUPFAM" id="SSF53335">
    <property type="entry name" value="S-adenosyl-L-methionine-dependent methyltransferases"/>
    <property type="match status" value="1"/>
</dbReference>
<dbReference type="InterPro" id="IPR016461">
    <property type="entry name" value="COMT-like"/>
</dbReference>
<dbReference type="InterPro" id="IPR036388">
    <property type="entry name" value="WH-like_DNA-bd_sf"/>
</dbReference>
<dbReference type="Pfam" id="PF00891">
    <property type="entry name" value="Methyltransf_2"/>
    <property type="match status" value="1"/>
</dbReference>
<dbReference type="InterPro" id="IPR012967">
    <property type="entry name" value="COMT_dimerisation"/>
</dbReference>
<organism evidence="7 8">
    <name type="scientific">Amycolatopsis carbonis</name>
    <dbReference type="NCBI Taxonomy" id="715471"/>
    <lineage>
        <taxon>Bacteria</taxon>
        <taxon>Bacillati</taxon>
        <taxon>Actinomycetota</taxon>
        <taxon>Actinomycetes</taxon>
        <taxon>Pseudonocardiales</taxon>
        <taxon>Pseudonocardiaceae</taxon>
        <taxon>Amycolatopsis</taxon>
    </lineage>
</organism>
<dbReference type="Gene3D" id="3.40.50.150">
    <property type="entry name" value="Vaccinia Virus protein VP39"/>
    <property type="match status" value="1"/>
</dbReference>
<dbReference type="AlphaFoldDB" id="A0A9Y2IHA3"/>
<evidence type="ECO:0000256" key="1">
    <source>
        <dbReference type="ARBA" id="ARBA00022603"/>
    </source>
</evidence>
<feature type="active site" description="Proton acceptor" evidence="4">
    <location>
        <position position="255"/>
    </location>
</feature>
<keyword evidence="2" id="KW-0808">Transferase</keyword>
<evidence type="ECO:0000256" key="4">
    <source>
        <dbReference type="PIRSR" id="PIRSR005739-1"/>
    </source>
</evidence>
<dbReference type="GO" id="GO:0046983">
    <property type="term" value="F:protein dimerization activity"/>
    <property type="evidence" value="ECO:0007669"/>
    <property type="project" value="InterPro"/>
</dbReference>
<gene>
    <name evidence="7" type="ORF">QRX50_04515</name>
</gene>